<reference evidence="1 2" key="1">
    <citation type="submission" date="2015-04" db="EMBL/GenBank/DDBJ databases">
        <authorList>
            <person name="Syromyatnikov M.Y."/>
            <person name="Popov V.N."/>
        </authorList>
    </citation>
    <scope>NUCLEOTIDE SEQUENCE [LARGE SCALE GENOMIC DNA]</scope>
</reference>
<proteinExistence type="predicted"/>
<name>A0A1J1IES2_9DIPT</name>
<dbReference type="AlphaFoldDB" id="A0A1J1IES2"/>
<dbReference type="Proteomes" id="UP000183832">
    <property type="component" value="Unassembled WGS sequence"/>
</dbReference>
<dbReference type="EMBL" id="CVRI01000047">
    <property type="protein sequence ID" value="CRK98052.1"/>
    <property type="molecule type" value="Genomic_DNA"/>
</dbReference>
<evidence type="ECO:0000313" key="2">
    <source>
        <dbReference type="Proteomes" id="UP000183832"/>
    </source>
</evidence>
<keyword evidence="2" id="KW-1185">Reference proteome</keyword>
<organism evidence="1 2">
    <name type="scientific">Clunio marinus</name>
    <dbReference type="NCBI Taxonomy" id="568069"/>
    <lineage>
        <taxon>Eukaryota</taxon>
        <taxon>Metazoa</taxon>
        <taxon>Ecdysozoa</taxon>
        <taxon>Arthropoda</taxon>
        <taxon>Hexapoda</taxon>
        <taxon>Insecta</taxon>
        <taxon>Pterygota</taxon>
        <taxon>Neoptera</taxon>
        <taxon>Endopterygota</taxon>
        <taxon>Diptera</taxon>
        <taxon>Nematocera</taxon>
        <taxon>Chironomoidea</taxon>
        <taxon>Chironomidae</taxon>
        <taxon>Clunio</taxon>
    </lineage>
</organism>
<protein>
    <submittedName>
        <fullName evidence="1">CLUMA_CG011421, isoform A</fullName>
    </submittedName>
</protein>
<sequence length="68" mass="7623">MSFLISHNSYSSEGKLSKEIVEEYVKANMGGRKEEMKAEGKVFGLRLSSQVQHECLFEIGEGNVREVA</sequence>
<accession>A0A1J1IES2</accession>
<evidence type="ECO:0000313" key="1">
    <source>
        <dbReference type="EMBL" id="CRK98052.1"/>
    </source>
</evidence>
<gene>
    <name evidence="1" type="ORF">CLUMA_CG011421</name>
</gene>